<evidence type="ECO:0000313" key="3">
    <source>
        <dbReference type="Proteomes" id="UP000612808"/>
    </source>
</evidence>
<sequence>MLGVQLYSVRDDLSRDRDATLRRIADIGFGAVEPYDPLNDPAGFRAVADDLGLTVWSTHAPVLGERRDDILDAAGVLGLDAVIVPAVAPEQWADADGVARIADQLNDTAARAADRGLRIGYHNHWWELESRIDGRSALEALADKLAPEVILEVDVYWSTVGGEVTADLLGRLGDRVRYLHVKDGPAVRDAPMTAVGAGTVPITDILAAAPTAYRVVELDECATDMFDALAESHRYLTGLSA</sequence>
<dbReference type="EMBL" id="BOMB01000033">
    <property type="protein sequence ID" value="GID14860.1"/>
    <property type="molecule type" value="Genomic_DNA"/>
</dbReference>
<dbReference type="Proteomes" id="UP000612808">
    <property type="component" value="Unassembled WGS sequence"/>
</dbReference>
<gene>
    <name evidence="2" type="ORF">Aru02nite_57490</name>
</gene>
<name>A0A8J3JAG3_9ACTN</name>
<dbReference type="GO" id="GO:0016853">
    <property type="term" value="F:isomerase activity"/>
    <property type="evidence" value="ECO:0007669"/>
    <property type="project" value="UniProtKB-KW"/>
</dbReference>
<dbReference type="Pfam" id="PF01261">
    <property type="entry name" value="AP_endonuc_2"/>
    <property type="match status" value="1"/>
</dbReference>
<dbReference type="SUPFAM" id="SSF51658">
    <property type="entry name" value="Xylose isomerase-like"/>
    <property type="match status" value="1"/>
</dbReference>
<dbReference type="AlphaFoldDB" id="A0A8J3JAG3"/>
<dbReference type="PANTHER" id="PTHR12110">
    <property type="entry name" value="HYDROXYPYRUVATE ISOMERASE"/>
    <property type="match status" value="1"/>
</dbReference>
<proteinExistence type="predicted"/>
<evidence type="ECO:0000313" key="2">
    <source>
        <dbReference type="EMBL" id="GID14860.1"/>
    </source>
</evidence>
<dbReference type="InterPro" id="IPR036237">
    <property type="entry name" value="Xyl_isomerase-like_sf"/>
</dbReference>
<keyword evidence="2" id="KW-0413">Isomerase</keyword>
<dbReference type="PANTHER" id="PTHR12110:SF41">
    <property type="entry name" value="INOSOSE DEHYDRATASE"/>
    <property type="match status" value="1"/>
</dbReference>
<comment type="caution">
    <text evidence="2">The sequence shown here is derived from an EMBL/GenBank/DDBJ whole genome shotgun (WGS) entry which is preliminary data.</text>
</comment>
<feature type="domain" description="Xylose isomerase-like TIM barrel" evidence="1">
    <location>
        <begin position="21"/>
        <end position="206"/>
    </location>
</feature>
<evidence type="ECO:0000259" key="1">
    <source>
        <dbReference type="Pfam" id="PF01261"/>
    </source>
</evidence>
<dbReference type="Gene3D" id="3.20.20.150">
    <property type="entry name" value="Divalent-metal-dependent TIM barrel enzymes"/>
    <property type="match status" value="1"/>
</dbReference>
<dbReference type="InterPro" id="IPR050312">
    <property type="entry name" value="IolE/XylAMocC-like"/>
</dbReference>
<dbReference type="RefSeq" id="WP_203662832.1">
    <property type="nucleotide sequence ID" value="NZ_BAAAZM010000004.1"/>
</dbReference>
<protein>
    <submittedName>
        <fullName evidence="2">Xylose isomerase</fullName>
    </submittedName>
</protein>
<organism evidence="2 3">
    <name type="scientific">Actinocatenispora rupis</name>
    <dbReference type="NCBI Taxonomy" id="519421"/>
    <lineage>
        <taxon>Bacteria</taxon>
        <taxon>Bacillati</taxon>
        <taxon>Actinomycetota</taxon>
        <taxon>Actinomycetes</taxon>
        <taxon>Micromonosporales</taxon>
        <taxon>Micromonosporaceae</taxon>
        <taxon>Actinocatenispora</taxon>
    </lineage>
</organism>
<accession>A0A8J3JAG3</accession>
<reference evidence="2" key="1">
    <citation type="submission" date="2021-01" db="EMBL/GenBank/DDBJ databases">
        <title>Whole genome shotgun sequence of Actinocatenispora rupis NBRC 107355.</title>
        <authorList>
            <person name="Komaki H."/>
            <person name="Tamura T."/>
        </authorList>
    </citation>
    <scope>NUCLEOTIDE SEQUENCE</scope>
    <source>
        <strain evidence="2">NBRC 107355</strain>
    </source>
</reference>
<keyword evidence="3" id="KW-1185">Reference proteome</keyword>
<dbReference type="InterPro" id="IPR013022">
    <property type="entry name" value="Xyl_isomerase-like_TIM-brl"/>
</dbReference>